<dbReference type="EMBL" id="OD569142">
    <property type="protein sequence ID" value="CAD7447707.1"/>
    <property type="molecule type" value="Genomic_DNA"/>
</dbReference>
<gene>
    <name evidence="1" type="ORF">TBIB3V08_LOCUS10014</name>
</gene>
<proteinExistence type="predicted"/>
<accession>A0A7R9F688</accession>
<sequence length="64" mass="7412">MLFIEGTSLDLSHALSVTGKSDYSNLTCPPMQILREYFIIFSKIKINIILRFIQKVVFIHILIQ</sequence>
<evidence type="ECO:0000313" key="1">
    <source>
        <dbReference type="EMBL" id="CAD7447707.1"/>
    </source>
</evidence>
<dbReference type="AlphaFoldDB" id="A0A7R9F688"/>
<organism evidence="1">
    <name type="scientific">Timema bartmani</name>
    <dbReference type="NCBI Taxonomy" id="61472"/>
    <lineage>
        <taxon>Eukaryota</taxon>
        <taxon>Metazoa</taxon>
        <taxon>Ecdysozoa</taxon>
        <taxon>Arthropoda</taxon>
        <taxon>Hexapoda</taxon>
        <taxon>Insecta</taxon>
        <taxon>Pterygota</taxon>
        <taxon>Neoptera</taxon>
        <taxon>Polyneoptera</taxon>
        <taxon>Phasmatodea</taxon>
        <taxon>Timematodea</taxon>
        <taxon>Timematoidea</taxon>
        <taxon>Timematidae</taxon>
        <taxon>Timema</taxon>
    </lineage>
</organism>
<name>A0A7R9F688_9NEOP</name>
<reference evidence="1" key="1">
    <citation type="submission" date="2020-11" db="EMBL/GenBank/DDBJ databases">
        <authorList>
            <person name="Tran Van P."/>
        </authorList>
    </citation>
    <scope>NUCLEOTIDE SEQUENCE</scope>
</reference>
<protein>
    <submittedName>
        <fullName evidence="1">Uncharacterized protein</fullName>
    </submittedName>
</protein>